<keyword evidence="1" id="KW-0676">Redox-active center</keyword>
<dbReference type="Gene3D" id="3.40.30.10">
    <property type="entry name" value="Glutaredoxin"/>
    <property type="match status" value="1"/>
</dbReference>
<evidence type="ECO:0000256" key="2">
    <source>
        <dbReference type="SAM" id="Phobius"/>
    </source>
</evidence>
<protein>
    <recommendedName>
        <fullName evidence="3">Thioredoxin domain-containing protein</fullName>
    </recommendedName>
</protein>
<dbReference type="PROSITE" id="PS51352">
    <property type="entry name" value="THIOREDOXIN_2"/>
    <property type="match status" value="1"/>
</dbReference>
<dbReference type="InterPro" id="IPR050553">
    <property type="entry name" value="Thioredoxin_ResA/DsbE_sf"/>
</dbReference>
<dbReference type="Proteomes" id="UP000001342">
    <property type="component" value="Unassembled WGS sequence"/>
</dbReference>
<keyword evidence="2" id="KW-0812">Transmembrane</keyword>
<dbReference type="InterPro" id="IPR000866">
    <property type="entry name" value="AhpC/TSA"/>
</dbReference>
<dbReference type="PANTHER" id="PTHR42852:SF13">
    <property type="entry name" value="PROTEIN DIPZ"/>
    <property type="match status" value="1"/>
</dbReference>
<evidence type="ECO:0000313" key="5">
    <source>
        <dbReference type="Proteomes" id="UP000001342"/>
    </source>
</evidence>
<organism evidence="4 5">
    <name type="scientific">Afipia felis ATCC 53690</name>
    <dbReference type="NCBI Taxonomy" id="883080"/>
    <lineage>
        <taxon>Bacteria</taxon>
        <taxon>Pseudomonadati</taxon>
        <taxon>Pseudomonadota</taxon>
        <taxon>Alphaproteobacteria</taxon>
        <taxon>Hyphomicrobiales</taxon>
        <taxon>Nitrobacteraceae</taxon>
        <taxon>Afipia</taxon>
    </lineage>
</organism>
<feature type="transmembrane region" description="Helical" evidence="2">
    <location>
        <begin position="56"/>
        <end position="75"/>
    </location>
</feature>
<keyword evidence="2" id="KW-1133">Transmembrane helix</keyword>
<dbReference type="CDD" id="cd02966">
    <property type="entry name" value="TlpA_like_family"/>
    <property type="match status" value="1"/>
</dbReference>
<dbReference type="Pfam" id="PF00578">
    <property type="entry name" value="AhpC-TSA"/>
    <property type="match status" value="1"/>
</dbReference>
<dbReference type="PROSITE" id="PS00194">
    <property type="entry name" value="THIOREDOXIN_1"/>
    <property type="match status" value="1"/>
</dbReference>
<dbReference type="InterPro" id="IPR013766">
    <property type="entry name" value="Thioredoxin_domain"/>
</dbReference>
<gene>
    <name evidence="4" type="ORF">HMPREF9697_03733</name>
</gene>
<reference evidence="4 5" key="1">
    <citation type="submission" date="2012-04" db="EMBL/GenBank/DDBJ databases">
        <title>The Genome Sequence of Afipia felis ATCC 53690.</title>
        <authorList>
            <consortium name="The Broad Institute Genome Sequencing Platform"/>
            <person name="Earl A."/>
            <person name="Ward D."/>
            <person name="Feldgarden M."/>
            <person name="Gevers D."/>
            <person name="Huys G."/>
            <person name="Walker B."/>
            <person name="Young S.K."/>
            <person name="Zeng Q."/>
            <person name="Gargeya S."/>
            <person name="Fitzgerald M."/>
            <person name="Haas B."/>
            <person name="Abouelleil A."/>
            <person name="Alvarado L."/>
            <person name="Arachchi H.M."/>
            <person name="Berlin A."/>
            <person name="Chapman S.B."/>
            <person name="Goldberg J."/>
            <person name="Griggs A."/>
            <person name="Gujja S."/>
            <person name="Hansen M."/>
            <person name="Howarth C."/>
            <person name="Imamovic A."/>
            <person name="Larimer J."/>
            <person name="McCowen C."/>
            <person name="Montmayeur A."/>
            <person name="Murphy C."/>
            <person name="Neiman D."/>
            <person name="Pearson M."/>
            <person name="Priest M."/>
            <person name="Roberts A."/>
            <person name="Saif S."/>
            <person name="Shea T."/>
            <person name="Sisk P."/>
            <person name="Sykes S."/>
            <person name="Wortman J."/>
            <person name="Nusbaum C."/>
            <person name="Birren B."/>
        </authorList>
    </citation>
    <scope>NUCLEOTIDE SEQUENCE [LARGE SCALE GENOMIC DNA]</scope>
    <source>
        <strain evidence="4 5">ATCC 53690</strain>
    </source>
</reference>
<comment type="caution">
    <text evidence="4">The sequence shown here is derived from an EMBL/GenBank/DDBJ whole genome shotgun (WGS) entry which is preliminary data.</text>
</comment>
<keyword evidence="2" id="KW-0472">Membrane</keyword>
<sequence>MAAQTAPAGRGLQIRQNKRDIFAQRGNAFVRGAIYLKACSASTVHSIFTFRSIARFSIVLLGVACALGCFAMPAATASSEAASSSTPNSLKIWPGDKKPTFLLDDLHGERHDLQAFAGKIVLVHFFATWCESCVREIGSLQRLAAATHNKPLIIVAVDVAEVDLRVRTFFAKQPVDFAVLLDRDRKVSKSWDVSALPTTFVLDAALMPRLFVEGDLDWSRPDVLTAIESLNPSAGRPHLGTIHDK</sequence>
<dbReference type="InterPro" id="IPR036249">
    <property type="entry name" value="Thioredoxin-like_sf"/>
</dbReference>
<feature type="domain" description="Thioredoxin" evidence="3">
    <location>
        <begin position="92"/>
        <end position="232"/>
    </location>
</feature>
<accession>A0ABN0IE38</accession>
<keyword evidence="5" id="KW-1185">Reference proteome</keyword>
<dbReference type="InterPro" id="IPR017937">
    <property type="entry name" value="Thioredoxin_CS"/>
</dbReference>
<proteinExistence type="predicted"/>
<evidence type="ECO:0000256" key="1">
    <source>
        <dbReference type="ARBA" id="ARBA00023284"/>
    </source>
</evidence>
<evidence type="ECO:0000313" key="4">
    <source>
        <dbReference type="EMBL" id="EKS31205.1"/>
    </source>
</evidence>
<evidence type="ECO:0000259" key="3">
    <source>
        <dbReference type="PROSITE" id="PS51352"/>
    </source>
</evidence>
<name>A0ABN0IE38_AFIFE</name>
<dbReference type="SUPFAM" id="SSF52833">
    <property type="entry name" value="Thioredoxin-like"/>
    <property type="match status" value="1"/>
</dbReference>
<dbReference type="EMBL" id="AGWZ01000001">
    <property type="protein sequence ID" value="EKS31205.1"/>
    <property type="molecule type" value="Genomic_DNA"/>
</dbReference>
<dbReference type="PANTHER" id="PTHR42852">
    <property type="entry name" value="THIOL:DISULFIDE INTERCHANGE PROTEIN DSBE"/>
    <property type="match status" value="1"/>
</dbReference>